<proteinExistence type="predicted"/>
<dbReference type="PROSITE" id="PS51257">
    <property type="entry name" value="PROKAR_LIPOPROTEIN"/>
    <property type="match status" value="1"/>
</dbReference>
<feature type="chain" id="PRO_5021324002" evidence="1">
    <location>
        <begin position="22"/>
        <end position="219"/>
    </location>
</feature>
<organism evidence="3 4">
    <name type="scientific">Emcibacter nanhaiensis</name>
    <dbReference type="NCBI Taxonomy" id="1505037"/>
    <lineage>
        <taxon>Bacteria</taxon>
        <taxon>Pseudomonadati</taxon>
        <taxon>Pseudomonadota</taxon>
        <taxon>Alphaproteobacteria</taxon>
        <taxon>Emcibacterales</taxon>
        <taxon>Emcibacteraceae</taxon>
        <taxon>Emcibacter</taxon>
    </lineage>
</organism>
<gene>
    <name evidence="3" type="ORF">FIV46_09790</name>
</gene>
<dbReference type="RefSeq" id="WP_139940746.1">
    <property type="nucleotide sequence ID" value="NZ_JBHSYP010000006.1"/>
</dbReference>
<protein>
    <submittedName>
        <fullName evidence="3">DUF4136 domain-containing protein</fullName>
    </submittedName>
</protein>
<evidence type="ECO:0000313" key="4">
    <source>
        <dbReference type="Proteomes" id="UP000319148"/>
    </source>
</evidence>
<accession>A0A501PIL4</accession>
<dbReference type="InterPro" id="IPR025411">
    <property type="entry name" value="DUF4136"/>
</dbReference>
<feature type="signal peptide" evidence="1">
    <location>
        <begin position="1"/>
        <end position="21"/>
    </location>
</feature>
<reference evidence="4" key="1">
    <citation type="submission" date="2019-06" db="EMBL/GenBank/DDBJ databases">
        <title>The complete genome of Emcibacter congregatus ZYLT.</title>
        <authorList>
            <person name="Zhao Z."/>
        </authorList>
    </citation>
    <scope>NUCLEOTIDE SEQUENCE [LARGE SCALE GENOMIC DNA]</scope>
    <source>
        <strain evidence="4">MCCC 1A06723</strain>
    </source>
</reference>
<keyword evidence="4" id="KW-1185">Reference proteome</keyword>
<evidence type="ECO:0000259" key="2">
    <source>
        <dbReference type="Pfam" id="PF13590"/>
    </source>
</evidence>
<dbReference type="OrthoDB" id="7501218at2"/>
<sequence>MSKVIKGIFALCLLGMLSACSQTFTSNVTSFHSLPRPSGEKIVIVPMDDSLQGSLEFATYANMLGNQLGKLGYKPANGGTADLVVELDYGVDNGKVFVRSFGGYSPYGYWGGWPYYDPFFDPYYGYGYYGYWPRRSWYYGGFYHRPEVQSYVKYNRILKVNIRPNFEGAKNIYEGRVEGIGRSNDLTELVPLMIQALFQNFPGASGTTQKVVIDLDKDK</sequence>
<dbReference type="AlphaFoldDB" id="A0A501PIL4"/>
<evidence type="ECO:0000313" key="3">
    <source>
        <dbReference type="EMBL" id="TPD59774.1"/>
    </source>
</evidence>
<name>A0A501PIL4_9PROT</name>
<dbReference type="Proteomes" id="UP000319148">
    <property type="component" value="Unassembled WGS sequence"/>
</dbReference>
<dbReference type="Pfam" id="PF13590">
    <property type="entry name" value="DUF4136"/>
    <property type="match status" value="1"/>
</dbReference>
<keyword evidence="1" id="KW-0732">Signal</keyword>
<dbReference type="Gene3D" id="3.30.160.670">
    <property type="match status" value="1"/>
</dbReference>
<comment type="caution">
    <text evidence="3">The sequence shown here is derived from an EMBL/GenBank/DDBJ whole genome shotgun (WGS) entry which is preliminary data.</text>
</comment>
<feature type="domain" description="DUF4136" evidence="2">
    <location>
        <begin position="48"/>
        <end position="203"/>
    </location>
</feature>
<evidence type="ECO:0000256" key="1">
    <source>
        <dbReference type="SAM" id="SignalP"/>
    </source>
</evidence>
<dbReference type="EMBL" id="VFIY01000010">
    <property type="protein sequence ID" value="TPD59774.1"/>
    <property type="molecule type" value="Genomic_DNA"/>
</dbReference>